<protein>
    <submittedName>
        <fullName evidence="1">Putative ovule protein</fullName>
    </submittedName>
</protein>
<reference evidence="1" key="1">
    <citation type="submission" date="2015-12" db="EMBL/GenBank/DDBJ databases">
        <title>Gene expression during late stages of embryo sac development: a critical building block for successful pollen-pistil interactions.</title>
        <authorList>
            <person name="Liu Y."/>
            <person name="Joly V."/>
            <person name="Sabar M."/>
            <person name="Matton D.P."/>
        </authorList>
    </citation>
    <scope>NUCLEOTIDE SEQUENCE</scope>
</reference>
<evidence type="ECO:0000313" key="1">
    <source>
        <dbReference type="EMBL" id="JAP22762.1"/>
    </source>
</evidence>
<dbReference type="GO" id="GO:0004416">
    <property type="term" value="F:hydroxyacylglutathione hydrolase activity"/>
    <property type="evidence" value="ECO:0007669"/>
    <property type="project" value="TreeGrafter"/>
</dbReference>
<dbReference type="Gene3D" id="3.60.15.10">
    <property type="entry name" value="Ribonuclease Z/Hydroxyacylglutathione hydrolase-like"/>
    <property type="match status" value="1"/>
</dbReference>
<dbReference type="PANTHER" id="PTHR11935:SF94">
    <property type="entry name" value="TENZING NORGAY, ISOFORM C"/>
    <property type="match status" value="1"/>
</dbReference>
<name>A0A0V0HRT3_SOLCH</name>
<dbReference type="AlphaFoldDB" id="A0A0V0HRT3"/>
<dbReference type="PANTHER" id="PTHR11935">
    <property type="entry name" value="BETA LACTAMASE DOMAIN"/>
    <property type="match status" value="1"/>
</dbReference>
<proteinExistence type="predicted"/>
<sequence length="64" mass="7269">MVKIVFSERFHLFVLQFIAGCGKFFEGTAEQMYQSLCVTLGSLPKPTLVYCGHEVMCACSYNFF</sequence>
<dbReference type="PROSITE" id="PS51257">
    <property type="entry name" value="PROKAR_LIPOPROTEIN"/>
    <property type="match status" value="1"/>
</dbReference>
<accession>A0A0V0HRT3</accession>
<dbReference type="SUPFAM" id="SSF56281">
    <property type="entry name" value="Metallo-hydrolase/oxidoreductase"/>
    <property type="match status" value="1"/>
</dbReference>
<dbReference type="InterPro" id="IPR036866">
    <property type="entry name" value="RibonucZ/Hydroxyglut_hydro"/>
</dbReference>
<organism evidence="1">
    <name type="scientific">Solanum chacoense</name>
    <name type="common">Chaco potato</name>
    <dbReference type="NCBI Taxonomy" id="4108"/>
    <lineage>
        <taxon>Eukaryota</taxon>
        <taxon>Viridiplantae</taxon>
        <taxon>Streptophyta</taxon>
        <taxon>Embryophyta</taxon>
        <taxon>Tracheophyta</taxon>
        <taxon>Spermatophyta</taxon>
        <taxon>Magnoliopsida</taxon>
        <taxon>eudicotyledons</taxon>
        <taxon>Gunneridae</taxon>
        <taxon>Pentapetalae</taxon>
        <taxon>asterids</taxon>
        <taxon>lamiids</taxon>
        <taxon>Solanales</taxon>
        <taxon>Solanaceae</taxon>
        <taxon>Solanoideae</taxon>
        <taxon>Solaneae</taxon>
        <taxon>Solanum</taxon>
    </lineage>
</organism>
<dbReference type="EMBL" id="GEDG01016212">
    <property type="protein sequence ID" value="JAP22762.1"/>
    <property type="molecule type" value="Transcribed_RNA"/>
</dbReference>